<accession>A0ABU1J6U6</accession>
<evidence type="ECO:0000313" key="2">
    <source>
        <dbReference type="Proteomes" id="UP001185028"/>
    </source>
</evidence>
<gene>
    <name evidence="1" type="ORF">JOC58_004123</name>
</gene>
<proteinExistence type="predicted"/>
<protein>
    <recommendedName>
        <fullName evidence="3">Secreted protein</fullName>
    </recommendedName>
</protein>
<name>A0ABU1J6U6_9BACL</name>
<sequence length="93" mass="10849">MCRLFLYTGCEVARLLMNFAGNYRLWIKLVYTRVCVYYMKHDRSTRSTRRRPADHGPICVLSSITDTDQRIKHIKLQLHMSRMSVSAAEGGPR</sequence>
<dbReference type="EMBL" id="JAVDQH010000024">
    <property type="protein sequence ID" value="MDR6246203.1"/>
    <property type="molecule type" value="Genomic_DNA"/>
</dbReference>
<reference evidence="1 2" key="1">
    <citation type="submission" date="2023-07" db="EMBL/GenBank/DDBJ databases">
        <title>Genomic Encyclopedia of Type Strains, Phase IV (KMG-IV): sequencing the most valuable type-strain genomes for metagenomic binning, comparative biology and taxonomic classification.</title>
        <authorList>
            <person name="Goeker M."/>
        </authorList>
    </citation>
    <scope>NUCLEOTIDE SEQUENCE [LARGE SCALE GENOMIC DNA]</scope>
    <source>
        <strain evidence="1 2">DSM 22170</strain>
    </source>
</reference>
<evidence type="ECO:0000313" key="1">
    <source>
        <dbReference type="EMBL" id="MDR6246203.1"/>
    </source>
</evidence>
<keyword evidence="2" id="KW-1185">Reference proteome</keyword>
<dbReference type="Proteomes" id="UP001185028">
    <property type="component" value="Unassembled WGS sequence"/>
</dbReference>
<evidence type="ECO:0008006" key="3">
    <source>
        <dbReference type="Google" id="ProtNLM"/>
    </source>
</evidence>
<organism evidence="1 2">
    <name type="scientific">Paenibacillus hunanensis</name>
    <dbReference type="NCBI Taxonomy" id="539262"/>
    <lineage>
        <taxon>Bacteria</taxon>
        <taxon>Bacillati</taxon>
        <taxon>Bacillota</taxon>
        <taxon>Bacilli</taxon>
        <taxon>Bacillales</taxon>
        <taxon>Paenibacillaceae</taxon>
        <taxon>Paenibacillus</taxon>
    </lineage>
</organism>
<comment type="caution">
    <text evidence="1">The sequence shown here is derived from an EMBL/GenBank/DDBJ whole genome shotgun (WGS) entry which is preliminary data.</text>
</comment>